<feature type="repeat" description="ANK" evidence="3">
    <location>
        <begin position="1031"/>
        <end position="1063"/>
    </location>
</feature>
<dbReference type="InterPro" id="IPR011009">
    <property type="entry name" value="Kinase-like_dom_sf"/>
</dbReference>
<dbReference type="PANTHER" id="PTHR24198:SF165">
    <property type="entry name" value="ANKYRIN REPEAT-CONTAINING PROTEIN-RELATED"/>
    <property type="match status" value="1"/>
</dbReference>
<dbReference type="EMBL" id="JBFXLS010000030">
    <property type="protein sequence ID" value="KAL2826473.1"/>
    <property type="molecule type" value="Genomic_DNA"/>
</dbReference>
<feature type="repeat" description="ANK" evidence="3">
    <location>
        <begin position="900"/>
        <end position="928"/>
    </location>
</feature>
<dbReference type="InterPro" id="IPR000719">
    <property type="entry name" value="Prot_kinase_dom"/>
</dbReference>
<dbReference type="SUPFAM" id="SSF48403">
    <property type="entry name" value="Ankyrin repeat"/>
    <property type="match status" value="2"/>
</dbReference>
<feature type="domain" description="Protein kinase" evidence="4">
    <location>
        <begin position="26"/>
        <end position="323"/>
    </location>
</feature>
<dbReference type="Pfam" id="PF00023">
    <property type="entry name" value="Ank"/>
    <property type="match status" value="2"/>
</dbReference>
<evidence type="ECO:0000313" key="6">
    <source>
        <dbReference type="Proteomes" id="UP001610335"/>
    </source>
</evidence>
<dbReference type="InterPro" id="IPR036770">
    <property type="entry name" value="Ankyrin_rpt-contain_sf"/>
</dbReference>
<dbReference type="SUPFAM" id="SSF56112">
    <property type="entry name" value="Protein kinase-like (PK-like)"/>
    <property type="match status" value="1"/>
</dbReference>
<evidence type="ECO:0000256" key="1">
    <source>
        <dbReference type="ARBA" id="ARBA00022737"/>
    </source>
</evidence>
<dbReference type="Gene3D" id="1.25.40.20">
    <property type="entry name" value="Ankyrin repeat-containing domain"/>
    <property type="match status" value="4"/>
</dbReference>
<reference evidence="5 6" key="1">
    <citation type="submission" date="2024-07" db="EMBL/GenBank/DDBJ databases">
        <title>Section-level genome sequencing and comparative genomics of Aspergillus sections Usti and Cavernicolus.</title>
        <authorList>
            <consortium name="Lawrence Berkeley National Laboratory"/>
            <person name="Nybo J.L."/>
            <person name="Vesth T.C."/>
            <person name="Theobald S."/>
            <person name="Frisvad J.C."/>
            <person name="Larsen T.O."/>
            <person name="Kjaerboelling I."/>
            <person name="Rothschild-Mancinelli K."/>
            <person name="Lyhne E.K."/>
            <person name="Kogle M.E."/>
            <person name="Barry K."/>
            <person name="Clum A."/>
            <person name="Na H."/>
            <person name="Ledsgaard L."/>
            <person name="Lin J."/>
            <person name="Lipzen A."/>
            <person name="Kuo A."/>
            <person name="Riley R."/>
            <person name="Mondo S."/>
            <person name="LaButti K."/>
            <person name="Haridas S."/>
            <person name="Pangalinan J."/>
            <person name="Salamov A.A."/>
            <person name="Simmons B.A."/>
            <person name="Magnuson J.K."/>
            <person name="Chen J."/>
            <person name="Drula E."/>
            <person name="Henrissat B."/>
            <person name="Wiebenga A."/>
            <person name="Lubbers R.J."/>
            <person name="Gomes A.C."/>
            <person name="Makela M.R."/>
            <person name="Stajich J."/>
            <person name="Grigoriev I.V."/>
            <person name="Mortensen U.H."/>
            <person name="De vries R.P."/>
            <person name="Baker S.E."/>
            <person name="Andersen M.R."/>
        </authorList>
    </citation>
    <scope>NUCLEOTIDE SEQUENCE [LARGE SCALE GENOMIC DNA]</scope>
    <source>
        <strain evidence="5 6">CBS 600.67</strain>
    </source>
</reference>
<proteinExistence type="predicted"/>
<comment type="caution">
    <text evidence="5">The sequence shown here is derived from an EMBL/GenBank/DDBJ whole genome shotgun (WGS) entry which is preliminary data.</text>
</comment>
<name>A0ABR4IFE8_9EURO</name>
<dbReference type="Gene3D" id="1.10.510.10">
    <property type="entry name" value="Transferase(Phosphotransferase) domain 1"/>
    <property type="match status" value="1"/>
</dbReference>
<gene>
    <name evidence="5" type="ORF">BDW59DRAFT_145225</name>
</gene>
<feature type="repeat" description="ANK" evidence="3">
    <location>
        <begin position="822"/>
        <end position="854"/>
    </location>
</feature>
<evidence type="ECO:0000313" key="5">
    <source>
        <dbReference type="EMBL" id="KAL2826473.1"/>
    </source>
</evidence>
<dbReference type="PANTHER" id="PTHR24198">
    <property type="entry name" value="ANKYRIN REPEAT AND PROTEIN KINASE DOMAIN-CONTAINING PROTEIN"/>
    <property type="match status" value="1"/>
</dbReference>
<dbReference type="Pfam" id="PF12796">
    <property type="entry name" value="Ank_2"/>
    <property type="match status" value="3"/>
</dbReference>
<dbReference type="SMART" id="SM00220">
    <property type="entry name" value="S_TKc"/>
    <property type="match status" value="1"/>
</dbReference>
<evidence type="ECO:0000256" key="3">
    <source>
        <dbReference type="PROSITE-ProRule" id="PRU00023"/>
    </source>
</evidence>
<keyword evidence="2 3" id="KW-0040">ANK repeat</keyword>
<dbReference type="Proteomes" id="UP001610335">
    <property type="component" value="Unassembled WGS sequence"/>
</dbReference>
<dbReference type="InterPro" id="IPR002110">
    <property type="entry name" value="Ankyrin_rpt"/>
</dbReference>
<protein>
    <recommendedName>
        <fullName evidence="4">Protein kinase domain-containing protein</fullName>
    </recommendedName>
</protein>
<accession>A0ABR4IFE8</accession>
<feature type="repeat" description="ANK" evidence="3">
    <location>
        <begin position="658"/>
        <end position="690"/>
    </location>
</feature>
<evidence type="ECO:0000259" key="4">
    <source>
        <dbReference type="PROSITE" id="PS50011"/>
    </source>
</evidence>
<dbReference type="PROSITE" id="PS50088">
    <property type="entry name" value="ANK_REPEAT"/>
    <property type="match status" value="6"/>
</dbReference>
<dbReference type="SMART" id="SM00248">
    <property type="entry name" value="ANK"/>
    <property type="match status" value="8"/>
</dbReference>
<evidence type="ECO:0000256" key="2">
    <source>
        <dbReference type="ARBA" id="ARBA00023043"/>
    </source>
</evidence>
<keyword evidence="1" id="KW-0677">Repeat</keyword>
<dbReference type="PROSITE" id="PS50011">
    <property type="entry name" value="PROTEIN_KINASE_DOM"/>
    <property type="match status" value="1"/>
</dbReference>
<dbReference type="Pfam" id="PF00069">
    <property type="entry name" value="Pkinase"/>
    <property type="match status" value="1"/>
</dbReference>
<feature type="repeat" description="ANK" evidence="3">
    <location>
        <begin position="865"/>
        <end position="899"/>
    </location>
</feature>
<dbReference type="PROSITE" id="PS00108">
    <property type="entry name" value="PROTEIN_KINASE_ST"/>
    <property type="match status" value="1"/>
</dbReference>
<feature type="repeat" description="ANK" evidence="3">
    <location>
        <begin position="565"/>
        <end position="597"/>
    </location>
</feature>
<organism evidence="5 6">
    <name type="scientific">Aspergillus cavernicola</name>
    <dbReference type="NCBI Taxonomy" id="176166"/>
    <lineage>
        <taxon>Eukaryota</taxon>
        <taxon>Fungi</taxon>
        <taxon>Dikarya</taxon>
        <taxon>Ascomycota</taxon>
        <taxon>Pezizomycotina</taxon>
        <taxon>Eurotiomycetes</taxon>
        <taxon>Eurotiomycetidae</taxon>
        <taxon>Eurotiales</taxon>
        <taxon>Aspergillaceae</taxon>
        <taxon>Aspergillus</taxon>
        <taxon>Aspergillus subgen. Nidulantes</taxon>
    </lineage>
</organism>
<dbReference type="PROSITE" id="PS50297">
    <property type="entry name" value="ANK_REP_REGION"/>
    <property type="match status" value="5"/>
</dbReference>
<sequence length="1095" mass="122150">MGLWMGRNCRGITNNTDALFQLDSNGDSGGIMGQGYSASITRANHTMMVNSVAKSPLFTIRKHVRFWGLAERHTGMDLVREIRVLTHEPIRTHPNIISLIAFEWTFWPGDEPSISPVICLERSELGDLATFQRKHQLSYSVKRQLFRDAANGLVALHDSGIVHGDVKCENLLVFPHEDGYHAKLCDFGFAVFLGDVKGEKAGLLGGTVPWTAPEFRRDLPYPQHFLKLTDVYSLGLLLWRVLLDGENPFKHHLLDPTKDAEQLKIGEPPLLHFAQASILLRPEYSPHANEIFSLLACTLQKQPLKRKLRTAIQIVGEQRYPIIPRVVAQLSNNPLIFAREAFIIKNICVPLRLRMMKHLQRSASQIHSDPDWRSDFPGENPIVNGLIDVALGDGGLDLDDDPAEALRWITLVAQQQYIPMQAIIVRMYDYFNQPMPLEVQRKANEYLANGVLNGSHTAALDYTTFWPTLQFQTWGSPDDFLFNSRTFYGNGTGFQLDQKAAELWDTAAVYKNLIKMGGETTALHQMYGLDKGNTLLHGFAMLGLAETVQLLLGEFKVDINARNDNGDTPLLLACRNGKSPLVVKLVTKGARADIANIFGETPLHWVLNIPNQTIDVSGVPGNMLSLAIDLLIYGGGSLRAHAEMWCSAGDFYNRLRWAAGTPLHRAVSRRHLDAAKALLSKGAEATSLDGSEERLTPMDIAMHQHNEPMLRLLLDNCHFDTNTRYADGHTVYSRAVAAVTVIEMITIHGKEYPKAVSDTLDLLISRGFDITRSRTVKVGKYQYELDALFVAVTYEKLAWVQYFLSSKTCMKLLDVNRPNGEHGMTALHQSIHDHRKSIFNALLDAGADPNLTCSTWSIRLTGIDTNTTSLHLVAQQGDPDLFFTTRLLTYSLDIDATDYHGTTPFACAVIEGNLHIANTLLKHNADINRMMGPRNSNPEIHTTVLAHILSRDCTLVINRLKFLLSTPQDDIDPPLRRHGPAATFLVGQSKTALHLFLDSHRNRDDAPFRTCLQILLEAFPLPTQLNYRDKQQRTPLHIAASHANILAVSALLDAGATRDVVDGEGQTPEDLVNAANVNGGDEYMQRRILDLLRGV</sequence>
<dbReference type="CDD" id="cd00180">
    <property type="entry name" value="PKc"/>
    <property type="match status" value="1"/>
</dbReference>
<dbReference type="InterPro" id="IPR008271">
    <property type="entry name" value="Ser/Thr_kinase_AS"/>
</dbReference>
<keyword evidence="6" id="KW-1185">Reference proteome</keyword>